<organism evidence="2 3">
    <name type="scientific">Panicum virgatum</name>
    <name type="common">Blackwell switchgrass</name>
    <dbReference type="NCBI Taxonomy" id="38727"/>
    <lineage>
        <taxon>Eukaryota</taxon>
        <taxon>Viridiplantae</taxon>
        <taxon>Streptophyta</taxon>
        <taxon>Embryophyta</taxon>
        <taxon>Tracheophyta</taxon>
        <taxon>Spermatophyta</taxon>
        <taxon>Magnoliopsida</taxon>
        <taxon>Liliopsida</taxon>
        <taxon>Poales</taxon>
        <taxon>Poaceae</taxon>
        <taxon>PACMAD clade</taxon>
        <taxon>Panicoideae</taxon>
        <taxon>Panicodae</taxon>
        <taxon>Paniceae</taxon>
        <taxon>Panicinae</taxon>
        <taxon>Panicum</taxon>
        <taxon>Panicum sect. Hiantes</taxon>
    </lineage>
</organism>
<feature type="compositionally biased region" description="Basic and acidic residues" evidence="1">
    <location>
        <begin position="100"/>
        <end position="121"/>
    </location>
</feature>
<evidence type="ECO:0000313" key="3">
    <source>
        <dbReference type="Proteomes" id="UP000823388"/>
    </source>
</evidence>
<keyword evidence="3" id="KW-1185">Reference proteome</keyword>
<comment type="caution">
    <text evidence="2">The sequence shown here is derived from an EMBL/GenBank/DDBJ whole genome shotgun (WGS) entry which is preliminary data.</text>
</comment>
<name>A0A8T0SQP8_PANVG</name>
<evidence type="ECO:0000256" key="1">
    <source>
        <dbReference type="SAM" id="MobiDB-lite"/>
    </source>
</evidence>
<dbReference type="EMBL" id="CM029045">
    <property type="protein sequence ID" value="KAG2599438.1"/>
    <property type="molecule type" value="Genomic_DNA"/>
</dbReference>
<feature type="region of interest" description="Disordered" evidence="1">
    <location>
        <begin position="52"/>
        <end position="121"/>
    </location>
</feature>
<sequence length="121" mass="12729">MTFTSLKRLSSSSYPDHSTWKCLASVGQSCFALCGEKPNMVGLCTDQVMAAPSGREAVNSRRASSRSEYSTCGRSSEWGGGGGHDSGDGRGPDAEVAAPDGREAKNHGGEREAERPRPVHG</sequence>
<evidence type="ECO:0000313" key="2">
    <source>
        <dbReference type="EMBL" id="KAG2599438.1"/>
    </source>
</evidence>
<gene>
    <name evidence="2" type="ORF">PVAP13_5KG392514</name>
</gene>
<dbReference type="Proteomes" id="UP000823388">
    <property type="component" value="Chromosome 5K"/>
</dbReference>
<protein>
    <submittedName>
        <fullName evidence="2">Uncharacterized protein</fullName>
    </submittedName>
</protein>
<dbReference type="AlphaFoldDB" id="A0A8T0SQP8"/>
<proteinExistence type="predicted"/>
<accession>A0A8T0SQP8</accession>
<reference evidence="2" key="1">
    <citation type="submission" date="2020-05" db="EMBL/GenBank/DDBJ databases">
        <title>WGS assembly of Panicum virgatum.</title>
        <authorList>
            <person name="Lovell J.T."/>
            <person name="Jenkins J."/>
            <person name="Shu S."/>
            <person name="Juenger T.E."/>
            <person name="Schmutz J."/>
        </authorList>
    </citation>
    <scope>NUCLEOTIDE SEQUENCE</scope>
    <source>
        <strain evidence="2">AP13</strain>
    </source>
</reference>